<dbReference type="OrthoDB" id="26518at2759"/>
<keyword evidence="3" id="KW-1185">Reference proteome</keyword>
<evidence type="ECO:0000259" key="1">
    <source>
        <dbReference type="Pfam" id="PF06367"/>
    </source>
</evidence>
<dbReference type="GO" id="GO:0003779">
    <property type="term" value="F:actin binding"/>
    <property type="evidence" value="ECO:0007669"/>
    <property type="project" value="InterPro"/>
</dbReference>
<dbReference type="OMA" id="CKHRKER"/>
<accession>A0A1D2NBH2</accession>
<dbReference type="SUPFAM" id="SSF48371">
    <property type="entry name" value="ARM repeat"/>
    <property type="match status" value="1"/>
</dbReference>
<dbReference type="Pfam" id="PF06367">
    <property type="entry name" value="Drf_FH3"/>
    <property type="match status" value="1"/>
</dbReference>
<dbReference type="PANTHER" id="PTHR46345">
    <property type="entry name" value="INVERTED FORMIN-2"/>
    <property type="match status" value="1"/>
</dbReference>
<feature type="domain" description="Formin FH3" evidence="1">
    <location>
        <begin position="6"/>
        <end position="67"/>
    </location>
</feature>
<dbReference type="AlphaFoldDB" id="A0A1D2NBH2"/>
<evidence type="ECO:0000313" key="2">
    <source>
        <dbReference type="EMBL" id="ODN02599.1"/>
    </source>
</evidence>
<evidence type="ECO:0000313" key="3">
    <source>
        <dbReference type="Proteomes" id="UP000094527"/>
    </source>
</evidence>
<gene>
    <name evidence="2" type="ORF">Ocin01_04078</name>
</gene>
<proteinExistence type="predicted"/>
<organism evidence="2 3">
    <name type="scientific">Orchesella cincta</name>
    <name type="common">Springtail</name>
    <name type="synonym">Podura cincta</name>
    <dbReference type="NCBI Taxonomy" id="48709"/>
    <lineage>
        <taxon>Eukaryota</taxon>
        <taxon>Metazoa</taxon>
        <taxon>Ecdysozoa</taxon>
        <taxon>Arthropoda</taxon>
        <taxon>Hexapoda</taxon>
        <taxon>Collembola</taxon>
        <taxon>Entomobryomorpha</taxon>
        <taxon>Entomobryoidea</taxon>
        <taxon>Orchesellidae</taxon>
        <taxon>Orchesellinae</taxon>
        <taxon>Orchesella</taxon>
    </lineage>
</organism>
<dbReference type="InterPro" id="IPR010472">
    <property type="entry name" value="FH3_dom"/>
</dbReference>
<dbReference type="EMBL" id="LJIJ01000104">
    <property type="protein sequence ID" value="ODN02599.1"/>
    <property type="molecule type" value="Genomic_DNA"/>
</dbReference>
<dbReference type="PANTHER" id="PTHR46345:SF8">
    <property type="entry name" value="FORMIN 3, ISOFORM B"/>
    <property type="match status" value="1"/>
</dbReference>
<dbReference type="Proteomes" id="UP000094527">
    <property type="component" value="Unassembled WGS sequence"/>
</dbReference>
<dbReference type="InterPro" id="IPR011989">
    <property type="entry name" value="ARM-like"/>
</dbReference>
<name>A0A1D2NBH2_ORCCI</name>
<dbReference type="Gene3D" id="1.25.10.10">
    <property type="entry name" value="Leucine-rich Repeat Variant"/>
    <property type="match status" value="1"/>
</dbReference>
<protein>
    <submittedName>
        <fullName evidence="2">Inverted formin-2</fullName>
    </submittedName>
</protein>
<reference evidence="2 3" key="1">
    <citation type="journal article" date="2016" name="Genome Biol. Evol.">
        <title>Gene Family Evolution Reflects Adaptation to Soil Environmental Stressors in the Genome of the Collembolan Orchesella cincta.</title>
        <authorList>
            <person name="Faddeeva-Vakhrusheva A."/>
            <person name="Derks M.F."/>
            <person name="Anvar S.Y."/>
            <person name="Agamennone V."/>
            <person name="Suring W."/>
            <person name="Smit S."/>
            <person name="van Straalen N.M."/>
            <person name="Roelofs D."/>
        </authorList>
    </citation>
    <scope>NUCLEOTIDE SEQUENCE [LARGE SCALE GENOMIC DNA]</scope>
    <source>
        <tissue evidence="2">Mixed pool</tissue>
    </source>
</reference>
<sequence length="75" mass="8841">MCKHRKERYRFKFIVSELRSGPNVEYQTAVLAFINCLILATPDLHERIRIRSEFIGLKLLQVLNDLRYDDCDGAK</sequence>
<comment type="caution">
    <text evidence="2">The sequence shown here is derived from an EMBL/GenBank/DDBJ whole genome shotgun (WGS) entry which is preliminary data.</text>
</comment>
<dbReference type="STRING" id="48709.A0A1D2NBH2"/>
<dbReference type="InterPro" id="IPR016024">
    <property type="entry name" value="ARM-type_fold"/>
</dbReference>